<dbReference type="Proteomes" id="UP000269883">
    <property type="component" value="Chromosome"/>
</dbReference>
<evidence type="ECO:0000313" key="4">
    <source>
        <dbReference type="EMBL" id="BBD09694.1"/>
    </source>
</evidence>
<proteinExistence type="predicted"/>
<evidence type="ECO:0000259" key="3">
    <source>
        <dbReference type="Pfam" id="PF11761"/>
    </source>
</evidence>
<reference evidence="4 5" key="1">
    <citation type="journal article" date="2018" name="Sci. Adv.">
        <title>Multi-heme cytochromes provide a pathway for survival in energy-limited environments.</title>
        <authorList>
            <person name="Deng X."/>
            <person name="Dohmae N."/>
            <person name="Nealson K.H."/>
            <person name="Hashimoto K."/>
            <person name="Okamoto A."/>
        </authorList>
    </citation>
    <scope>NUCLEOTIDE SEQUENCE [LARGE SCALE GENOMIC DNA]</scope>
    <source>
        <strain evidence="4 5">IS5</strain>
    </source>
</reference>
<feature type="domain" description="Cobalamin biosynthesis central region" evidence="3">
    <location>
        <begin position="149"/>
        <end position="240"/>
    </location>
</feature>
<dbReference type="Pfam" id="PF01890">
    <property type="entry name" value="CbiG_C"/>
    <property type="match status" value="1"/>
</dbReference>
<protein>
    <submittedName>
        <fullName evidence="4">Cobalamin (Vitamin B12) biosynthesis CbiG protein</fullName>
    </submittedName>
</protein>
<dbReference type="AlphaFoldDB" id="A0A2Z6B2F8"/>
<dbReference type="InterPro" id="IPR021744">
    <property type="entry name" value="CbiG_N"/>
</dbReference>
<sequence length="363" mass="38394">MFEPEPAATPHNSHPATAIYALTPQGAQLGRVLAQQLDGDLFVSKRLAGGNYGERDSFDSLPPFVGAQFKQYSRHVFVAAAGIAVRCIAPLLQGKDRDPAVVALDQRGRFVISLVSGHLGGANNLALEISKITAGQAIVTTATDTEDLPSLDVLAQERGLAIANLDMVKAVNIALLSGETVQIFDPQNWLRLAPEPGKEHPWTAHFRPVHDTMSWVEGLPGVWVDHKVITPGKDCLLLHPPCLAVGIGCKRGTPAQTILDCIRNVLSQAQLAPASVLALASITAKQDEEGLLEAAATLNKGLFFYEPGDLIGIPVPNPSERVQQLMGVPSVSEAAALNCTGAETLLVEKTACNGVTVAVAQVP</sequence>
<dbReference type="Gene3D" id="3.30.420.180">
    <property type="entry name" value="CobE/GbiG C-terminal domain"/>
    <property type="match status" value="1"/>
</dbReference>
<accession>A0A2Z6B2F8</accession>
<dbReference type="RefSeq" id="WP_126380718.1">
    <property type="nucleotide sequence ID" value="NZ_AP017378.1"/>
</dbReference>
<dbReference type="PANTHER" id="PTHR37477:SF1">
    <property type="entry name" value="COBALT-PRECORRIN-5A HYDROLASE"/>
    <property type="match status" value="1"/>
</dbReference>
<dbReference type="InterPro" id="IPR036518">
    <property type="entry name" value="CobE/GbiG_C_sf"/>
</dbReference>
<dbReference type="Pfam" id="PF11761">
    <property type="entry name" value="CbiG_mid"/>
    <property type="match status" value="1"/>
</dbReference>
<dbReference type="PANTHER" id="PTHR37477">
    <property type="entry name" value="COBALT-PRECORRIN-5A HYDROLASE"/>
    <property type="match status" value="1"/>
</dbReference>
<gene>
    <name evidence="4" type="ORF">DFE_2968</name>
</gene>
<dbReference type="InterPro" id="IPR052553">
    <property type="entry name" value="CbiG_hydrolase"/>
</dbReference>
<dbReference type="SUPFAM" id="SSF159664">
    <property type="entry name" value="CobE/GbiG C-terminal domain-like"/>
    <property type="match status" value="1"/>
</dbReference>
<dbReference type="GO" id="GO:0009236">
    <property type="term" value="P:cobalamin biosynthetic process"/>
    <property type="evidence" value="ECO:0007669"/>
    <property type="project" value="InterPro"/>
</dbReference>
<dbReference type="Pfam" id="PF11760">
    <property type="entry name" value="CbiG_N"/>
    <property type="match status" value="1"/>
</dbReference>
<feature type="domain" description="Cobalamin synthesis G N-terminal" evidence="2">
    <location>
        <begin position="65"/>
        <end position="144"/>
    </location>
</feature>
<dbReference type="EMBL" id="AP017378">
    <property type="protein sequence ID" value="BBD09694.1"/>
    <property type="molecule type" value="Genomic_DNA"/>
</dbReference>
<dbReference type="InterPro" id="IPR038029">
    <property type="entry name" value="GbiG_N_sf"/>
</dbReference>
<dbReference type="KEGG" id="dfl:DFE_2968"/>
<dbReference type="Gene3D" id="3.40.50.11220">
    <property type="match status" value="1"/>
</dbReference>
<dbReference type="SUPFAM" id="SSF159672">
    <property type="entry name" value="CbiG N-terminal domain-like"/>
    <property type="match status" value="1"/>
</dbReference>
<dbReference type="InterPro" id="IPR002750">
    <property type="entry name" value="CobE/GbiG_C"/>
</dbReference>
<evidence type="ECO:0000259" key="1">
    <source>
        <dbReference type="Pfam" id="PF01890"/>
    </source>
</evidence>
<organism evidence="4 5">
    <name type="scientific">Desulfovibrio ferrophilus</name>
    <dbReference type="NCBI Taxonomy" id="241368"/>
    <lineage>
        <taxon>Bacteria</taxon>
        <taxon>Pseudomonadati</taxon>
        <taxon>Thermodesulfobacteriota</taxon>
        <taxon>Desulfovibrionia</taxon>
        <taxon>Desulfovibrionales</taxon>
        <taxon>Desulfovibrionaceae</taxon>
        <taxon>Desulfovibrio</taxon>
    </lineage>
</organism>
<keyword evidence="5" id="KW-1185">Reference proteome</keyword>
<evidence type="ECO:0000259" key="2">
    <source>
        <dbReference type="Pfam" id="PF11760"/>
    </source>
</evidence>
<dbReference type="InterPro" id="IPR021745">
    <property type="entry name" value="CbiG_mid"/>
</dbReference>
<dbReference type="OrthoDB" id="9781023at2"/>
<name>A0A2Z6B2F8_9BACT</name>
<feature type="domain" description="CobE/GbiG C-terminal" evidence="1">
    <location>
        <begin position="243"/>
        <end position="360"/>
    </location>
</feature>
<evidence type="ECO:0000313" key="5">
    <source>
        <dbReference type="Proteomes" id="UP000269883"/>
    </source>
</evidence>